<sequence length="856" mass="99030">MKFLILQKRIYHPTSGYLYGKALNTLEQLANDELDPLRKLHPYYPFVDKGEFELGKFLCDNLNQGQITQFLKLEWVADLSYYFKTREKPSFKNVGELLSWVEILPKGPRWHCTKIEMDNYVTVHPVYLLWRDGLDVAKQIFGNPIFSNHMSYDPHEITDQLPTGATIVPIILASDKTPVTRHAGNLEMHPLFLTIGNIQSDIRMKATTHAWSCIAYMPIAQFVAHSDYTSLLQARLWHRCMDIVCAELKIAATRGTYMVDPRSYLRYSFTPLISHVSDLPEQLMIACVSQNASPVTLATKDDFDDPRSFVPRTGMFTLSAIHTLSQSVNPWDVREYQTQSKAINLSGVHQPFWRDWRFADPAIFLTPELLHTCHKFFFDHVLNWCKEGLGKDELDSRYRSQHKRVGTRHFASGVSHVKQMSGREHRDVQRTIVATIAGPVEPEFVRTVRAMVDFIYKAQAPTFTDTSIADMAHSLEEFHTYKHSILAAEARRGSSGTIDHFKIPKLELLQSFVSSVHNVGNLIQYTADVSERLLITHCKNPFERTSRQRQDFTRQIVQLLDREETMRLFTLYALSRSRQFSLSNIIDDEYDEVVDVDPTLGWISRVSPEDLYQFSGKRPVRNYFLKGLLSSDAETAVNVTIAPTHKNKTIQWVNEIYRLPFFEDHLIAYVSTLTNLPMMQENLHFHVWNTFRLQLRSNFQQRKVMPSQLVQAHPPTQDYPFGNCDTLLLQSDYEFPFVVQVRCVFRFTHNSGLPDSLQAPLLYVELFDIIGLPDDNLKMYKVKRKYYPTALDARRERVAAVVSITDVTHAVELIPVYGRRMDRSVTAATSLHVYDEFYLNNYSDKEWYHTACAEYL</sequence>
<proteinExistence type="predicted"/>
<comment type="caution">
    <text evidence="1">The sequence shown here is derived from an EMBL/GenBank/DDBJ whole genome shotgun (WGS) entry which is preliminary data.</text>
</comment>
<dbReference type="Proteomes" id="UP000790377">
    <property type="component" value="Unassembled WGS sequence"/>
</dbReference>
<name>A0ACB8AKH7_9AGAM</name>
<evidence type="ECO:0000313" key="2">
    <source>
        <dbReference type="Proteomes" id="UP000790377"/>
    </source>
</evidence>
<accession>A0ACB8AKH7</accession>
<reference evidence="1" key="1">
    <citation type="journal article" date="2021" name="New Phytol.">
        <title>Evolutionary innovations through gain and loss of genes in the ectomycorrhizal Boletales.</title>
        <authorList>
            <person name="Wu G."/>
            <person name="Miyauchi S."/>
            <person name="Morin E."/>
            <person name="Kuo A."/>
            <person name="Drula E."/>
            <person name="Varga T."/>
            <person name="Kohler A."/>
            <person name="Feng B."/>
            <person name="Cao Y."/>
            <person name="Lipzen A."/>
            <person name="Daum C."/>
            <person name="Hundley H."/>
            <person name="Pangilinan J."/>
            <person name="Johnson J."/>
            <person name="Barry K."/>
            <person name="LaButti K."/>
            <person name="Ng V."/>
            <person name="Ahrendt S."/>
            <person name="Min B."/>
            <person name="Choi I.G."/>
            <person name="Park H."/>
            <person name="Plett J.M."/>
            <person name="Magnuson J."/>
            <person name="Spatafora J.W."/>
            <person name="Nagy L.G."/>
            <person name="Henrissat B."/>
            <person name="Grigoriev I.V."/>
            <person name="Yang Z.L."/>
            <person name="Xu J."/>
            <person name="Martin F.M."/>
        </authorList>
    </citation>
    <scope>NUCLEOTIDE SEQUENCE</scope>
    <source>
        <strain evidence="1">ATCC 28755</strain>
    </source>
</reference>
<evidence type="ECO:0000313" key="1">
    <source>
        <dbReference type="EMBL" id="KAH7913503.1"/>
    </source>
</evidence>
<keyword evidence="2" id="KW-1185">Reference proteome</keyword>
<protein>
    <submittedName>
        <fullName evidence="1">Uncharacterized protein</fullName>
    </submittedName>
</protein>
<dbReference type="EMBL" id="MU267629">
    <property type="protein sequence ID" value="KAH7913503.1"/>
    <property type="molecule type" value="Genomic_DNA"/>
</dbReference>
<organism evidence="1 2">
    <name type="scientific">Hygrophoropsis aurantiaca</name>
    <dbReference type="NCBI Taxonomy" id="72124"/>
    <lineage>
        <taxon>Eukaryota</taxon>
        <taxon>Fungi</taxon>
        <taxon>Dikarya</taxon>
        <taxon>Basidiomycota</taxon>
        <taxon>Agaricomycotina</taxon>
        <taxon>Agaricomycetes</taxon>
        <taxon>Agaricomycetidae</taxon>
        <taxon>Boletales</taxon>
        <taxon>Coniophorineae</taxon>
        <taxon>Hygrophoropsidaceae</taxon>
        <taxon>Hygrophoropsis</taxon>
    </lineage>
</organism>
<gene>
    <name evidence="1" type="ORF">BJ138DRAFT_1220593</name>
</gene>